<dbReference type="AlphaFoldDB" id="A0ABC8RVP5"/>
<name>A0ABC8RVP5_9AQUA</name>
<dbReference type="GO" id="GO:0005694">
    <property type="term" value="C:chromosome"/>
    <property type="evidence" value="ECO:0007669"/>
    <property type="project" value="UniProtKB-SubCell"/>
</dbReference>
<evidence type="ECO:0000256" key="5">
    <source>
        <dbReference type="ARBA" id="ARBA00022679"/>
    </source>
</evidence>
<dbReference type="EMBL" id="CAUOFW020001770">
    <property type="protein sequence ID" value="CAK9148592.1"/>
    <property type="molecule type" value="Genomic_DNA"/>
</dbReference>
<dbReference type="GO" id="GO:0032259">
    <property type="term" value="P:methylation"/>
    <property type="evidence" value="ECO:0007669"/>
    <property type="project" value="UniProtKB-KW"/>
</dbReference>
<dbReference type="InterPro" id="IPR003616">
    <property type="entry name" value="Post-SET_dom"/>
</dbReference>
<dbReference type="PROSITE" id="PS50868">
    <property type="entry name" value="POST_SET"/>
    <property type="match status" value="1"/>
</dbReference>
<keyword evidence="6" id="KW-0949">S-adenosyl-L-methionine</keyword>
<evidence type="ECO:0000313" key="10">
    <source>
        <dbReference type="EMBL" id="CAK9148592.1"/>
    </source>
</evidence>
<dbReference type="SMART" id="SM00570">
    <property type="entry name" value="AWS"/>
    <property type="match status" value="1"/>
</dbReference>
<evidence type="ECO:0000256" key="2">
    <source>
        <dbReference type="ARBA" id="ARBA00004286"/>
    </source>
</evidence>
<dbReference type="InterPro" id="IPR050777">
    <property type="entry name" value="SET2_Histone-Lys_MeTrsfase"/>
</dbReference>
<dbReference type="PANTHER" id="PTHR22884">
    <property type="entry name" value="SET DOMAIN PROTEINS"/>
    <property type="match status" value="1"/>
</dbReference>
<feature type="domain" description="AWS" evidence="9">
    <location>
        <begin position="63"/>
        <end position="112"/>
    </location>
</feature>
<accession>A0ABC8RVP5</accession>
<dbReference type="GO" id="GO:0008168">
    <property type="term" value="F:methyltransferase activity"/>
    <property type="evidence" value="ECO:0007669"/>
    <property type="project" value="UniProtKB-KW"/>
</dbReference>
<dbReference type="GO" id="GO:0005634">
    <property type="term" value="C:nucleus"/>
    <property type="evidence" value="ECO:0007669"/>
    <property type="project" value="UniProtKB-SubCell"/>
</dbReference>
<dbReference type="InterPro" id="IPR006560">
    <property type="entry name" value="AWS_dom"/>
</dbReference>
<evidence type="ECO:0008006" key="12">
    <source>
        <dbReference type="Google" id="ProtNLM"/>
    </source>
</evidence>
<feature type="domain" description="Post-SET" evidence="8">
    <location>
        <begin position="170"/>
        <end position="186"/>
    </location>
</feature>
<evidence type="ECO:0000313" key="11">
    <source>
        <dbReference type="Proteomes" id="UP001642360"/>
    </source>
</evidence>
<dbReference type="Gene3D" id="2.170.270.10">
    <property type="entry name" value="SET domain"/>
    <property type="match status" value="1"/>
</dbReference>
<evidence type="ECO:0000256" key="6">
    <source>
        <dbReference type="ARBA" id="ARBA00022691"/>
    </source>
</evidence>
<comment type="caution">
    <text evidence="10">The sequence shown here is derived from an EMBL/GenBank/DDBJ whole genome shotgun (WGS) entry which is preliminary data.</text>
</comment>
<keyword evidence="5" id="KW-0808">Transferase</keyword>
<sequence length="265" mass="29521">MPATKKKTERSGITHIFNNMLKEIGKPVDFELPDWLNKWNPMSYTFIKRNIYLTKRIKRRLEDDGIFCSCSSSIGSSGVCGRDCLCGILQSSCSAGCKCGTSCLNKPFHQRPVKKMKIVKLKEPWDEEISETGHGGEVEKREMWTEKCGSGIVADEDVKQGEFVIEYVGEDQDCHCGAAGCRQKLGVKPNKPKLPSSDAALKIVAYQVAVTSPKVKAILSRKDVRMVDKLFFMALVISASSAFQSSCDFCVLPLEGRKKLMKFCL</sequence>
<organism evidence="10 11">
    <name type="scientific">Ilex paraguariensis</name>
    <name type="common">yerba mate</name>
    <dbReference type="NCBI Taxonomy" id="185542"/>
    <lineage>
        <taxon>Eukaryota</taxon>
        <taxon>Viridiplantae</taxon>
        <taxon>Streptophyta</taxon>
        <taxon>Embryophyta</taxon>
        <taxon>Tracheophyta</taxon>
        <taxon>Spermatophyta</taxon>
        <taxon>Magnoliopsida</taxon>
        <taxon>eudicotyledons</taxon>
        <taxon>Gunneridae</taxon>
        <taxon>Pentapetalae</taxon>
        <taxon>asterids</taxon>
        <taxon>campanulids</taxon>
        <taxon>Aquifoliales</taxon>
        <taxon>Aquifoliaceae</taxon>
        <taxon>Ilex</taxon>
    </lineage>
</organism>
<dbReference type="PROSITE" id="PS51215">
    <property type="entry name" value="AWS"/>
    <property type="match status" value="1"/>
</dbReference>
<proteinExistence type="predicted"/>
<dbReference type="SMART" id="SM00508">
    <property type="entry name" value="PostSET"/>
    <property type="match status" value="1"/>
</dbReference>
<evidence type="ECO:0000259" key="9">
    <source>
        <dbReference type="PROSITE" id="PS51215"/>
    </source>
</evidence>
<evidence type="ECO:0000256" key="4">
    <source>
        <dbReference type="ARBA" id="ARBA00022603"/>
    </source>
</evidence>
<evidence type="ECO:0000256" key="7">
    <source>
        <dbReference type="ARBA" id="ARBA00023242"/>
    </source>
</evidence>
<keyword evidence="7" id="KW-0539">Nucleus</keyword>
<dbReference type="Proteomes" id="UP001642360">
    <property type="component" value="Unassembled WGS sequence"/>
</dbReference>
<dbReference type="InterPro" id="IPR046341">
    <property type="entry name" value="SET_dom_sf"/>
</dbReference>
<keyword evidence="11" id="KW-1185">Reference proteome</keyword>
<evidence type="ECO:0000256" key="3">
    <source>
        <dbReference type="ARBA" id="ARBA00022454"/>
    </source>
</evidence>
<evidence type="ECO:0000259" key="8">
    <source>
        <dbReference type="PROSITE" id="PS50868"/>
    </source>
</evidence>
<evidence type="ECO:0000256" key="1">
    <source>
        <dbReference type="ARBA" id="ARBA00004123"/>
    </source>
</evidence>
<protein>
    <recommendedName>
        <fullName evidence="12">Histone-lysine N-methyltransferase</fullName>
    </recommendedName>
</protein>
<gene>
    <name evidence="10" type="ORF">ILEXP_LOCUS16555</name>
</gene>
<keyword evidence="3" id="KW-0158">Chromosome</keyword>
<comment type="subcellular location">
    <subcellularLocation>
        <location evidence="2">Chromosome</location>
    </subcellularLocation>
    <subcellularLocation>
        <location evidence="1">Nucleus</location>
    </subcellularLocation>
</comment>
<keyword evidence="4" id="KW-0489">Methyltransferase</keyword>
<dbReference type="SUPFAM" id="SSF82199">
    <property type="entry name" value="SET domain"/>
    <property type="match status" value="1"/>
</dbReference>
<reference evidence="10 11" key="1">
    <citation type="submission" date="2024-02" db="EMBL/GenBank/DDBJ databases">
        <authorList>
            <person name="Vignale AGUSTIN F."/>
            <person name="Sosa J E."/>
            <person name="Modenutti C."/>
        </authorList>
    </citation>
    <scope>NUCLEOTIDE SEQUENCE [LARGE SCALE GENOMIC DNA]</scope>
</reference>